<reference evidence="13 14" key="1">
    <citation type="submission" date="2019-06" db="EMBL/GenBank/DDBJ databases">
        <authorList>
            <person name="Meng X."/>
        </authorList>
    </citation>
    <scope>NUCLEOTIDE SEQUENCE [LARGE SCALE GENOMIC DNA]</scope>
    <source>
        <strain evidence="13 14">M625</strain>
    </source>
</reference>
<comment type="catalytic activity">
    <reaction evidence="1">
        <text>ATP + protein L-histidine = ADP + protein N-phospho-L-histidine.</text>
        <dbReference type="EC" id="2.7.13.3"/>
    </reaction>
</comment>
<dbReference type="SUPFAM" id="SSF48452">
    <property type="entry name" value="TPR-like"/>
    <property type="match status" value="1"/>
</dbReference>
<feature type="domain" description="Histidine kinase" evidence="12">
    <location>
        <begin position="503"/>
        <end position="691"/>
    </location>
</feature>
<sequence length="696" mass="80474">MIIVIKRVKIACIAIVVMSCFSSLAQSVASTDQLLKNARDSIAINPSYTISIINEILQVDLNNDNSVASIVDKSEYYNAIREWDSAIFYANKALPIIEKPKRLANTYRILGHSTRKKGYKIQEAISWYEKGLKVAEKHQLHLIANMIKVDLSKINTGKEDLVKSLRYLSQGIARDRNYNNNFVRGHIGSARSYAQIGNFKSAIRSFEMSLKQIPKGEALSTVTAIYQCLSALYTILGEYDKAKDIYKKGHDLCSTQKMIYHCNGTIFKLKKLNAFKNDFTTVTDSLAYIMKKAKKEYDLGLQKETYQYTLDYYKVIKSRKSFSEYWVQYMQTRNAIDKLTLVKKTRELKVKDQMMRQRRRLEFLGTLSSNQALRLKNQEQLIQAITLQKKLENEQYKNKILVLENKNQKEVVENLKLKESQTKKENELARQKLIKTALIVGASIIIIGVIILLFIYYQKLKAQVTLNKVQEQMNQQEVETLKKDQELRLIKTTIESEEKERERIAQELHDSIGGNLAAIKLQVNHTFLQNENADKLKEQLDDTYELVRNLSHNLMPKRFKNEDFTIFLKDYLHRNTKSAGFKLNFQVFPEIQINTLAENIRMELFKIIQELFINTVKYSKANQLDIQLNLNDNVVKLLFEDDGKGFDVNTINPGIGLMNIKSRLKKLSGNMHIDTRLGRGTIIDIDIPTYHKTIQI</sequence>
<dbReference type="PANTHER" id="PTHR24421">
    <property type="entry name" value="NITRATE/NITRITE SENSOR PROTEIN NARX-RELATED"/>
    <property type="match status" value="1"/>
</dbReference>
<keyword evidence="4" id="KW-0808">Transferase</keyword>
<feature type="coiled-coil region" evidence="9">
    <location>
        <begin position="459"/>
        <end position="507"/>
    </location>
</feature>
<gene>
    <name evidence="13" type="ORF">FHK87_04560</name>
</gene>
<keyword evidence="10" id="KW-1133">Transmembrane helix</keyword>
<evidence type="ECO:0000313" key="13">
    <source>
        <dbReference type="EMBL" id="TPN86880.1"/>
    </source>
</evidence>
<dbReference type="Proteomes" id="UP000315540">
    <property type="component" value="Unassembled WGS sequence"/>
</dbReference>
<keyword evidence="7" id="KW-0067">ATP-binding</keyword>
<evidence type="ECO:0000313" key="14">
    <source>
        <dbReference type="Proteomes" id="UP000315540"/>
    </source>
</evidence>
<evidence type="ECO:0000256" key="2">
    <source>
        <dbReference type="ARBA" id="ARBA00012438"/>
    </source>
</evidence>
<name>A0A504JK18_9FLAO</name>
<evidence type="ECO:0000256" key="4">
    <source>
        <dbReference type="ARBA" id="ARBA00022679"/>
    </source>
</evidence>
<keyword evidence="3" id="KW-0597">Phosphoprotein</keyword>
<dbReference type="InterPro" id="IPR019734">
    <property type="entry name" value="TPR_rpt"/>
</dbReference>
<dbReference type="EMBL" id="VFWZ01000002">
    <property type="protein sequence ID" value="TPN86880.1"/>
    <property type="molecule type" value="Genomic_DNA"/>
</dbReference>
<evidence type="ECO:0000256" key="11">
    <source>
        <dbReference type="SAM" id="SignalP"/>
    </source>
</evidence>
<evidence type="ECO:0000256" key="10">
    <source>
        <dbReference type="SAM" id="Phobius"/>
    </source>
</evidence>
<evidence type="ECO:0000256" key="5">
    <source>
        <dbReference type="ARBA" id="ARBA00022741"/>
    </source>
</evidence>
<dbReference type="PROSITE" id="PS51257">
    <property type="entry name" value="PROKAR_LIPOPROTEIN"/>
    <property type="match status" value="1"/>
</dbReference>
<feature type="transmembrane region" description="Helical" evidence="10">
    <location>
        <begin position="437"/>
        <end position="457"/>
    </location>
</feature>
<dbReference type="SUPFAM" id="SSF55874">
    <property type="entry name" value="ATPase domain of HSP90 chaperone/DNA topoisomerase II/histidine kinase"/>
    <property type="match status" value="1"/>
</dbReference>
<dbReference type="SMART" id="SM00028">
    <property type="entry name" value="TPR"/>
    <property type="match status" value="4"/>
</dbReference>
<protein>
    <recommendedName>
        <fullName evidence="2">histidine kinase</fullName>
        <ecNumber evidence="2">2.7.13.3</ecNumber>
    </recommendedName>
</protein>
<proteinExistence type="predicted"/>
<keyword evidence="10" id="KW-0812">Transmembrane</keyword>
<dbReference type="Gene3D" id="1.20.5.1930">
    <property type="match status" value="1"/>
</dbReference>
<evidence type="ECO:0000256" key="7">
    <source>
        <dbReference type="ARBA" id="ARBA00022840"/>
    </source>
</evidence>
<dbReference type="PROSITE" id="PS50109">
    <property type="entry name" value="HIS_KIN"/>
    <property type="match status" value="1"/>
</dbReference>
<feature type="signal peptide" evidence="11">
    <location>
        <begin position="1"/>
        <end position="25"/>
    </location>
</feature>
<dbReference type="GO" id="GO:0016020">
    <property type="term" value="C:membrane"/>
    <property type="evidence" value="ECO:0007669"/>
    <property type="project" value="InterPro"/>
</dbReference>
<dbReference type="GO" id="GO:0000155">
    <property type="term" value="F:phosphorelay sensor kinase activity"/>
    <property type="evidence" value="ECO:0007669"/>
    <property type="project" value="InterPro"/>
</dbReference>
<evidence type="ECO:0000256" key="9">
    <source>
        <dbReference type="SAM" id="Coils"/>
    </source>
</evidence>
<evidence type="ECO:0000256" key="3">
    <source>
        <dbReference type="ARBA" id="ARBA00022553"/>
    </source>
</evidence>
<keyword evidence="10" id="KW-0472">Membrane</keyword>
<organism evidence="13 14">
    <name type="scientific">Aquimarina algicola</name>
    <dbReference type="NCBI Taxonomy" id="2589995"/>
    <lineage>
        <taxon>Bacteria</taxon>
        <taxon>Pseudomonadati</taxon>
        <taxon>Bacteroidota</taxon>
        <taxon>Flavobacteriia</taxon>
        <taxon>Flavobacteriales</taxon>
        <taxon>Flavobacteriaceae</taxon>
        <taxon>Aquimarina</taxon>
    </lineage>
</organism>
<dbReference type="OrthoDB" id="9778366at2"/>
<dbReference type="InterPro" id="IPR005467">
    <property type="entry name" value="His_kinase_dom"/>
</dbReference>
<keyword evidence="14" id="KW-1185">Reference proteome</keyword>
<dbReference type="CDD" id="cd16917">
    <property type="entry name" value="HATPase_UhpB-NarQ-NarX-like"/>
    <property type="match status" value="1"/>
</dbReference>
<keyword evidence="5" id="KW-0547">Nucleotide-binding</keyword>
<dbReference type="GO" id="GO:0046983">
    <property type="term" value="F:protein dimerization activity"/>
    <property type="evidence" value="ECO:0007669"/>
    <property type="project" value="InterPro"/>
</dbReference>
<dbReference type="InterPro" id="IPR003594">
    <property type="entry name" value="HATPase_dom"/>
</dbReference>
<dbReference type="PANTHER" id="PTHR24421:SF10">
    <property type="entry name" value="NITRATE_NITRITE SENSOR PROTEIN NARQ"/>
    <property type="match status" value="1"/>
</dbReference>
<feature type="coiled-coil region" evidence="9">
    <location>
        <begin position="375"/>
        <end position="432"/>
    </location>
</feature>
<dbReference type="InterPro" id="IPR011712">
    <property type="entry name" value="Sig_transdc_His_kin_sub3_dim/P"/>
</dbReference>
<keyword evidence="8" id="KW-0902">Two-component regulatory system</keyword>
<accession>A0A504JK18</accession>
<dbReference type="AlphaFoldDB" id="A0A504JK18"/>
<dbReference type="InterPro" id="IPR050482">
    <property type="entry name" value="Sensor_HK_TwoCompSys"/>
</dbReference>
<evidence type="ECO:0000256" key="8">
    <source>
        <dbReference type="ARBA" id="ARBA00023012"/>
    </source>
</evidence>
<dbReference type="RefSeq" id="WP_140590494.1">
    <property type="nucleotide sequence ID" value="NZ_VFWZ01000002.1"/>
</dbReference>
<evidence type="ECO:0000256" key="6">
    <source>
        <dbReference type="ARBA" id="ARBA00022777"/>
    </source>
</evidence>
<dbReference type="GO" id="GO:0005524">
    <property type="term" value="F:ATP binding"/>
    <property type="evidence" value="ECO:0007669"/>
    <property type="project" value="UniProtKB-KW"/>
</dbReference>
<evidence type="ECO:0000259" key="12">
    <source>
        <dbReference type="PROSITE" id="PS50109"/>
    </source>
</evidence>
<dbReference type="Gene3D" id="1.25.40.10">
    <property type="entry name" value="Tetratricopeptide repeat domain"/>
    <property type="match status" value="2"/>
</dbReference>
<dbReference type="SMART" id="SM00387">
    <property type="entry name" value="HATPase_c"/>
    <property type="match status" value="1"/>
</dbReference>
<dbReference type="InterPro" id="IPR036890">
    <property type="entry name" value="HATPase_C_sf"/>
</dbReference>
<dbReference type="Gene3D" id="3.30.565.10">
    <property type="entry name" value="Histidine kinase-like ATPase, C-terminal domain"/>
    <property type="match status" value="1"/>
</dbReference>
<dbReference type="InterPro" id="IPR011990">
    <property type="entry name" value="TPR-like_helical_dom_sf"/>
</dbReference>
<feature type="chain" id="PRO_5021277284" description="histidine kinase" evidence="11">
    <location>
        <begin position="26"/>
        <end position="696"/>
    </location>
</feature>
<keyword evidence="6" id="KW-0418">Kinase</keyword>
<evidence type="ECO:0000256" key="1">
    <source>
        <dbReference type="ARBA" id="ARBA00000085"/>
    </source>
</evidence>
<keyword evidence="9" id="KW-0175">Coiled coil</keyword>
<comment type="caution">
    <text evidence="13">The sequence shown here is derived from an EMBL/GenBank/DDBJ whole genome shotgun (WGS) entry which is preliminary data.</text>
</comment>
<dbReference type="EC" id="2.7.13.3" evidence="2"/>
<dbReference type="Pfam" id="PF02518">
    <property type="entry name" value="HATPase_c"/>
    <property type="match status" value="1"/>
</dbReference>
<keyword evidence="11" id="KW-0732">Signal</keyword>
<dbReference type="Pfam" id="PF07730">
    <property type="entry name" value="HisKA_3"/>
    <property type="match status" value="1"/>
</dbReference>